<gene>
    <name evidence="2" type="ORF">ACH46_05560</name>
</gene>
<organism evidence="2 3">
    <name type="scientific">Gordonia phthalatica</name>
    <dbReference type="NCBI Taxonomy" id="1136941"/>
    <lineage>
        <taxon>Bacteria</taxon>
        <taxon>Bacillati</taxon>
        <taxon>Actinomycetota</taxon>
        <taxon>Actinomycetes</taxon>
        <taxon>Mycobacteriales</taxon>
        <taxon>Gordoniaceae</taxon>
        <taxon>Gordonia</taxon>
    </lineage>
</organism>
<dbReference type="OrthoDB" id="161151at2"/>
<sequence>MTASARPVRALGGSDRVTALVVIATVTIVVVRTYLALTGYPQIGGHSNLHIAHALFGGGLMILALVLGCLFVGSRARWIEIVVGGVGIGLFLDEVGKFVTKTNDYFYHPAAEIMYLTILIVVIGGNLVQAVHRTTVRERLVDVGIGAAEGMAFGLTRERLRNLSASLDAIEAAGVDPIEVAALRSALSRCDVHDGRAAALGRRVRSMLPRWVVSRRLAAAAGWLMAITALQVALSSLGGFGIRPSQLLFEAGGGDTVEVMSDRVYIVLGSVTFVCSVVALVRWRRGGTPQVRVQALRLLHATAIAFTVVGGVVDFAEFGGFALVSIVVGVTTILLLRAQIAIESTVVEADVTQ</sequence>
<dbReference type="AlphaFoldDB" id="A0A0N9N9I3"/>
<feature type="transmembrane region" description="Helical" evidence="1">
    <location>
        <begin position="105"/>
        <end position="128"/>
    </location>
</feature>
<feature type="transmembrane region" description="Helical" evidence="1">
    <location>
        <begin position="78"/>
        <end position="99"/>
    </location>
</feature>
<keyword evidence="3" id="KW-1185">Reference proteome</keyword>
<dbReference type="PATRIC" id="fig|1136941.3.peg.1137"/>
<name>A0A0N9N9I3_9ACTN</name>
<protein>
    <submittedName>
        <fullName evidence="2">Uncharacterized protein</fullName>
    </submittedName>
</protein>
<evidence type="ECO:0000256" key="1">
    <source>
        <dbReference type="SAM" id="Phobius"/>
    </source>
</evidence>
<feature type="transmembrane region" description="Helical" evidence="1">
    <location>
        <begin position="17"/>
        <end position="37"/>
    </location>
</feature>
<keyword evidence="1" id="KW-0812">Transmembrane</keyword>
<reference evidence="2 3" key="2">
    <citation type="journal article" date="2017" name="Int. J. Syst. Evol. Microbiol.">
        <title>Gordonia phthalatica sp. nov., a di-n-butyl phthalate-degrading bacterium isolated from activated sludge.</title>
        <authorList>
            <person name="Jin D."/>
            <person name="Kong X."/>
            <person name="Jia M."/>
            <person name="Yu X."/>
            <person name="Wang X."/>
            <person name="Zhuang X."/>
            <person name="Deng Y."/>
            <person name="Bai Z."/>
        </authorList>
    </citation>
    <scope>NUCLEOTIDE SEQUENCE [LARGE SCALE GENOMIC DNA]</scope>
    <source>
        <strain evidence="2 3">QH-11</strain>
    </source>
</reference>
<feature type="transmembrane region" description="Helical" evidence="1">
    <location>
        <begin position="295"/>
        <end position="312"/>
    </location>
</feature>
<feature type="transmembrane region" description="Helical" evidence="1">
    <location>
        <begin position="49"/>
        <end position="71"/>
    </location>
</feature>
<evidence type="ECO:0000313" key="2">
    <source>
        <dbReference type="EMBL" id="ALG84067.1"/>
    </source>
</evidence>
<proteinExistence type="predicted"/>
<evidence type="ECO:0000313" key="3">
    <source>
        <dbReference type="Proteomes" id="UP000063789"/>
    </source>
</evidence>
<dbReference type="KEGG" id="goq:ACH46_05560"/>
<reference evidence="3" key="1">
    <citation type="submission" date="2015-06" db="EMBL/GenBank/DDBJ databases">
        <title>Complete genome sequence and metabolic analysis of phthalate degradation pathway in Gordonia sp. QH-11.</title>
        <authorList>
            <person name="Jin D."/>
            <person name="Kong X."/>
            <person name="Bai Z."/>
        </authorList>
    </citation>
    <scope>NUCLEOTIDE SEQUENCE [LARGE SCALE GENOMIC DNA]</scope>
    <source>
        <strain evidence="3">QH-11</strain>
    </source>
</reference>
<feature type="transmembrane region" description="Helical" evidence="1">
    <location>
        <begin position="217"/>
        <end position="243"/>
    </location>
</feature>
<feature type="transmembrane region" description="Helical" evidence="1">
    <location>
        <begin position="318"/>
        <end position="336"/>
    </location>
</feature>
<accession>A0A0N9N9I3</accession>
<dbReference type="STRING" id="1136941.ACH46_05560"/>
<dbReference type="EMBL" id="CP011853">
    <property type="protein sequence ID" value="ALG84067.1"/>
    <property type="molecule type" value="Genomic_DNA"/>
</dbReference>
<feature type="transmembrane region" description="Helical" evidence="1">
    <location>
        <begin position="263"/>
        <end position="283"/>
    </location>
</feature>
<dbReference type="Proteomes" id="UP000063789">
    <property type="component" value="Chromosome"/>
</dbReference>
<keyword evidence="1" id="KW-1133">Transmembrane helix</keyword>
<dbReference type="RefSeq" id="WP_062392038.1">
    <property type="nucleotide sequence ID" value="NZ_CP011853.1"/>
</dbReference>
<keyword evidence="1" id="KW-0472">Membrane</keyword>